<dbReference type="NCBIfam" id="NF008323">
    <property type="entry name" value="PRK11114.1-1"/>
    <property type="match status" value="1"/>
</dbReference>
<dbReference type="PANTHER" id="PTHR39083">
    <property type="entry name" value="CYCLIC DI-GMP-BINDING PROTEIN"/>
    <property type="match status" value="1"/>
</dbReference>
<dbReference type="PANTHER" id="PTHR39083:SF1">
    <property type="entry name" value="CYCLIC DI-GMP-BINDING PROTEIN"/>
    <property type="match status" value="1"/>
</dbReference>
<dbReference type="InterPro" id="IPR018513">
    <property type="entry name" value="Cell_synthase_bac"/>
</dbReference>
<dbReference type="RefSeq" id="WP_219043901.1">
    <property type="nucleotide sequence ID" value="NZ_JAHWDQ010000003.1"/>
</dbReference>
<evidence type="ECO:0000313" key="8">
    <source>
        <dbReference type="Proteomes" id="UP001166291"/>
    </source>
</evidence>
<evidence type="ECO:0000256" key="5">
    <source>
        <dbReference type="ARBA" id="ARBA00023136"/>
    </source>
</evidence>
<comment type="function">
    <text evidence="6">Binds the cellulose synthase activator, bis-(3'-5') cyclic diguanylic acid (c-di-GMP).</text>
</comment>
<keyword evidence="6" id="KW-0973">c-di-GMP</keyword>
<protein>
    <recommendedName>
        <fullName evidence="6">Cyclic di-GMP-binding protein</fullName>
    </recommendedName>
    <alternativeName>
        <fullName evidence="6">Cellulose synthase regulatory subunit</fullName>
    </alternativeName>
</protein>
<comment type="subcellular location">
    <subcellularLocation>
        <location evidence="6">Cell inner membrane</location>
    </subcellularLocation>
    <subcellularLocation>
        <location evidence="1">Cell membrane</location>
        <topology evidence="1">Single-pass membrane protein</topology>
    </subcellularLocation>
</comment>
<keyword evidence="4 6" id="KW-1133">Transmembrane helix</keyword>
<comment type="caution">
    <text evidence="7">The sequence shown here is derived from an EMBL/GenBank/DDBJ whole genome shotgun (WGS) entry which is preliminary data.</text>
</comment>
<evidence type="ECO:0000256" key="4">
    <source>
        <dbReference type="ARBA" id="ARBA00022989"/>
    </source>
</evidence>
<organism evidence="7 8">
    <name type="scientific">Zhongshania aquimaris</name>
    <dbReference type="NCBI Taxonomy" id="2857107"/>
    <lineage>
        <taxon>Bacteria</taxon>
        <taxon>Pseudomonadati</taxon>
        <taxon>Pseudomonadota</taxon>
        <taxon>Gammaproteobacteria</taxon>
        <taxon>Cellvibrionales</taxon>
        <taxon>Spongiibacteraceae</taxon>
        <taxon>Zhongshania</taxon>
    </lineage>
</organism>
<name>A0ABS6VVE5_9GAMM</name>
<keyword evidence="5 6" id="KW-0472">Membrane</keyword>
<dbReference type="Proteomes" id="UP001166291">
    <property type="component" value="Unassembled WGS sequence"/>
</dbReference>
<keyword evidence="6" id="KW-0135">Cellulose biosynthesis</keyword>
<gene>
    <name evidence="7" type="ORF">KXJ70_12785</name>
</gene>
<dbReference type="EMBL" id="JAHWDQ010000003">
    <property type="protein sequence ID" value="MBW2941665.1"/>
    <property type="molecule type" value="Genomic_DNA"/>
</dbReference>
<comment type="similarity">
    <text evidence="6">Belongs to the AcsB/BcsB family.</text>
</comment>
<keyword evidence="2 6" id="KW-1003">Cell membrane</keyword>
<evidence type="ECO:0000256" key="6">
    <source>
        <dbReference type="RuleBase" id="RU365021"/>
    </source>
</evidence>
<keyword evidence="3 6" id="KW-0812">Transmembrane</keyword>
<evidence type="ECO:0000256" key="3">
    <source>
        <dbReference type="ARBA" id="ARBA00022692"/>
    </source>
</evidence>
<evidence type="ECO:0000256" key="1">
    <source>
        <dbReference type="ARBA" id="ARBA00004162"/>
    </source>
</evidence>
<sequence length="753" mass="82880">MSIARVRIIDIFVLALIMLSPFSYGEPLSTLVDEEPPIIERDFPLSDIGYGGSIELQGSKSDTHIGFGSRLDEVITGGEFDLRFTSSPALQAKYSHLKVYFNQELMKVIAVEEGKQGQMSGATIPLDSRYFANYNQIRIELVGHLDLECWNPDDQSIWAEISKSSRLRITSQKIRLRNELGFLPAPFFDEREFTKLVLPVVLPNSPSIELVKSAGITASYFGALSQWRGAEFPVQIDAVPNQQQHALVFMTNDQRPAFLKDFPPVNKPTLQLISHPENPYSKLLLIMGSDTSELLTAVKGLALGNSLLTGSLAEINRALQIKPRRPYDAPNWVRTDRKVLFSELVNNKQDLQVVGRNASAVKINLQLPPDLFTWRSRGIPMDLEYRYSPMSEDYDGSRMSVSINKQFVEAFNLTKSGVSGSENRVRIPLVADSLAGGELVRIPAFKVGSKNQLEFQFAFSSVSNGACKTVPAAPPNAVVDGSSSLDFSGYPHYIEMPSLRAFANAGFPFTRMADLSETVVVLPSELNTREIETYLQLLGFIGASSGYPAVGVEVVNDWVPAQLKDKDILAISVTPALRTAMADSDALPMILSETERVISIPVRNRQASLNIGENGRAIDNEVADNVNVSATGGLAAVVGAESPYTPGRSVISVMAATTDDLAKVSAAFNDSGKISAMFGSVAVFREDRVNSYLVGERYYVGKLPIWQLIWYHFSEHPFILLACAALLITMLVIVIWRILNQIAAMRLRAGEDE</sequence>
<comment type="pathway">
    <text evidence="6">Glycan metabolism; bacterial cellulose biosynthesis.</text>
</comment>
<keyword evidence="8" id="KW-1185">Reference proteome</keyword>
<accession>A0ABS6VVE5</accession>
<evidence type="ECO:0000256" key="2">
    <source>
        <dbReference type="ARBA" id="ARBA00022475"/>
    </source>
</evidence>
<evidence type="ECO:0000313" key="7">
    <source>
        <dbReference type="EMBL" id="MBW2941665.1"/>
    </source>
</evidence>
<proteinExistence type="inferred from homology"/>
<feature type="transmembrane region" description="Helical" evidence="6">
    <location>
        <begin position="718"/>
        <end position="739"/>
    </location>
</feature>
<comment type="subunit">
    <text evidence="6">Tightly associated with the cellulose synthase catalytic subunit.</text>
</comment>
<dbReference type="Pfam" id="PF03170">
    <property type="entry name" value="BcsB"/>
    <property type="match status" value="1"/>
</dbReference>
<keyword evidence="6" id="KW-0997">Cell inner membrane</keyword>
<reference evidence="7" key="1">
    <citation type="submission" date="2021-07" db="EMBL/GenBank/DDBJ databases">
        <title>Zhongshania sp. CAU 1632 isolated from seawater.</title>
        <authorList>
            <person name="Kim W."/>
        </authorList>
    </citation>
    <scope>NUCLEOTIDE SEQUENCE</scope>
    <source>
        <strain evidence="7">CAU 1632</strain>
    </source>
</reference>